<dbReference type="PANTHER" id="PTHR30055:SF234">
    <property type="entry name" value="HTH-TYPE TRANSCRIPTIONAL REGULATOR BETI"/>
    <property type="match status" value="1"/>
</dbReference>
<dbReference type="SUPFAM" id="SSF46689">
    <property type="entry name" value="Homeodomain-like"/>
    <property type="match status" value="1"/>
</dbReference>
<dbReference type="InterPro" id="IPR036271">
    <property type="entry name" value="Tet_transcr_reg_TetR-rel_C_sf"/>
</dbReference>
<dbReference type="RefSeq" id="WP_068012415.1">
    <property type="nucleotide sequence ID" value="NZ_QQAZ01000003.1"/>
</dbReference>
<dbReference type="PANTHER" id="PTHR30055">
    <property type="entry name" value="HTH-TYPE TRANSCRIPTIONAL REGULATOR RUTR"/>
    <property type="match status" value="1"/>
</dbReference>
<evidence type="ECO:0000256" key="1">
    <source>
        <dbReference type="ARBA" id="ARBA00023015"/>
    </source>
</evidence>
<feature type="domain" description="HTH tetR-type" evidence="5">
    <location>
        <begin position="15"/>
        <end position="73"/>
    </location>
</feature>
<dbReference type="STRING" id="1210089.GCA_001613165_00060"/>
<evidence type="ECO:0000313" key="6">
    <source>
        <dbReference type="EMBL" id="RDI53380.1"/>
    </source>
</evidence>
<evidence type="ECO:0000256" key="3">
    <source>
        <dbReference type="ARBA" id="ARBA00023163"/>
    </source>
</evidence>
<dbReference type="InterPro" id="IPR001647">
    <property type="entry name" value="HTH_TetR"/>
</dbReference>
<dbReference type="Pfam" id="PF00440">
    <property type="entry name" value="TetR_N"/>
    <property type="match status" value="1"/>
</dbReference>
<dbReference type="InterPro" id="IPR009057">
    <property type="entry name" value="Homeodomain-like_sf"/>
</dbReference>
<keyword evidence="7" id="KW-1185">Reference proteome</keyword>
<keyword evidence="3" id="KW-0804">Transcription</keyword>
<keyword evidence="2 4" id="KW-0238">DNA-binding</keyword>
<feature type="DNA-binding region" description="H-T-H motif" evidence="4">
    <location>
        <begin position="36"/>
        <end position="55"/>
    </location>
</feature>
<name>A0A370HAY0_9NOCA</name>
<proteinExistence type="predicted"/>
<dbReference type="InterPro" id="IPR050109">
    <property type="entry name" value="HTH-type_TetR-like_transc_reg"/>
</dbReference>
<dbReference type="OrthoDB" id="3869819at2"/>
<dbReference type="GO" id="GO:0003700">
    <property type="term" value="F:DNA-binding transcription factor activity"/>
    <property type="evidence" value="ECO:0007669"/>
    <property type="project" value="TreeGrafter"/>
</dbReference>
<accession>A0A370HAY0</accession>
<organism evidence="6 7">
    <name type="scientific">Nocardia mexicana</name>
    <dbReference type="NCBI Taxonomy" id="279262"/>
    <lineage>
        <taxon>Bacteria</taxon>
        <taxon>Bacillati</taxon>
        <taxon>Actinomycetota</taxon>
        <taxon>Actinomycetes</taxon>
        <taxon>Mycobacteriales</taxon>
        <taxon>Nocardiaceae</taxon>
        <taxon>Nocardia</taxon>
    </lineage>
</organism>
<dbReference type="EMBL" id="QQAZ01000003">
    <property type="protein sequence ID" value="RDI53380.1"/>
    <property type="molecule type" value="Genomic_DNA"/>
</dbReference>
<comment type="caution">
    <text evidence="6">The sequence shown here is derived from an EMBL/GenBank/DDBJ whole genome shotgun (WGS) entry which is preliminary data.</text>
</comment>
<dbReference type="PROSITE" id="PS50977">
    <property type="entry name" value="HTH_TETR_2"/>
    <property type="match status" value="1"/>
</dbReference>
<protein>
    <submittedName>
        <fullName evidence="6">TetR family transcriptional regulator</fullName>
    </submittedName>
</protein>
<dbReference type="Gene3D" id="1.10.357.10">
    <property type="entry name" value="Tetracycline Repressor, domain 2"/>
    <property type="match status" value="1"/>
</dbReference>
<sequence length="196" mass="20880">MSTTEGRTRRRADAERSIARIVAAARTTWSSNPQASIDDIVKAAGVGRMTLYGHFPNRAELVEAALAAALRDGEEVLSAVDLDGDARAAMDRLLAASWSLVAESAALLTAAQESLSAERIRELHGGAANRVENLIRRGRRQGVFRADLSVAWLVGAVHYLLQGAAEEVRAGRMTEKEAAKAVPATIQAVLDVPRAG</sequence>
<dbReference type="SUPFAM" id="SSF48498">
    <property type="entry name" value="Tetracyclin repressor-like, C-terminal domain"/>
    <property type="match status" value="1"/>
</dbReference>
<keyword evidence="1" id="KW-0805">Transcription regulation</keyword>
<dbReference type="GO" id="GO:0000976">
    <property type="term" value="F:transcription cis-regulatory region binding"/>
    <property type="evidence" value="ECO:0007669"/>
    <property type="project" value="TreeGrafter"/>
</dbReference>
<evidence type="ECO:0000256" key="2">
    <source>
        <dbReference type="ARBA" id="ARBA00023125"/>
    </source>
</evidence>
<evidence type="ECO:0000259" key="5">
    <source>
        <dbReference type="PROSITE" id="PS50977"/>
    </source>
</evidence>
<dbReference type="AlphaFoldDB" id="A0A370HAY0"/>
<evidence type="ECO:0000313" key="7">
    <source>
        <dbReference type="Proteomes" id="UP000255355"/>
    </source>
</evidence>
<gene>
    <name evidence="6" type="ORF">DFR68_103770</name>
</gene>
<reference evidence="6 7" key="1">
    <citation type="submission" date="2018-07" db="EMBL/GenBank/DDBJ databases">
        <title>Genomic Encyclopedia of Type Strains, Phase IV (KMG-IV): sequencing the most valuable type-strain genomes for metagenomic binning, comparative biology and taxonomic classification.</title>
        <authorList>
            <person name="Goeker M."/>
        </authorList>
    </citation>
    <scope>NUCLEOTIDE SEQUENCE [LARGE SCALE GENOMIC DNA]</scope>
    <source>
        <strain evidence="6 7">DSM 44952</strain>
    </source>
</reference>
<evidence type="ECO:0000256" key="4">
    <source>
        <dbReference type="PROSITE-ProRule" id="PRU00335"/>
    </source>
</evidence>
<dbReference type="Proteomes" id="UP000255355">
    <property type="component" value="Unassembled WGS sequence"/>
</dbReference>